<dbReference type="InParanoid" id="A0A0P0X5G6"/>
<dbReference type="Proteomes" id="UP000059680">
    <property type="component" value="Chromosome 7"/>
</dbReference>
<protein>
    <submittedName>
        <fullName evidence="1">Os07g0453350 protein</fullName>
    </submittedName>
</protein>
<evidence type="ECO:0000313" key="1">
    <source>
        <dbReference type="EMBL" id="BAT01328.1"/>
    </source>
</evidence>
<proteinExistence type="predicted"/>
<keyword evidence="2" id="KW-1185">Reference proteome</keyword>
<dbReference type="AlphaFoldDB" id="A0A0P0X5G6"/>
<gene>
    <name evidence="1" type="ordered locus">Os07g0453350</name>
    <name evidence="1" type="ORF">OSNPB_070453350</name>
</gene>
<reference evidence="2" key="1">
    <citation type="journal article" date="2005" name="Nature">
        <title>The map-based sequence of the rice genome.</title>
        <authorList>
            <consortium name="International rice genome sequencing project (IRGSP)"/>
            <person name="Matsumoto T."/>
            <person name="Wu J."/>
            <person name="Kanamori H."/>
            <person name="Katayose Y."/>
            <person name="Fujisawa M."/>
            <person name="Namiki N."/>
            <person name="Mizuno H."/>
            <person name="Yamamoto K."/>
            <person name="Antonio B.A."/>
            <person name="Baba T."/>
            <person name="Sakata K."/>
            <person name="Nagamura Y."/>
            <person name="Aoki H."/>
            <person name="Arikawa K."/>
            <person name="Arita K."/>
            <person name="Bito T."/>
            <person name="Chiden Y."/>
            <person name="Fujitsuka N."/>
            <person name="Fukunaka R."/>
            <person name="Hamada M."/>
            <person name="Harada C."/>
            <person name="Hayashi A."/>
            <person name="Hijishita S."/>
            <person name="Honda M."/>
            <person name="Hosokawa S."/>
            <person name="Ichikawa Y."/>
            <person name="Idonuma A."/>
            <person name="Iijima M."/>
            <person name="Ikeda M."/>
            <person name="Ikeno M."/>
            <person name="Ito K."/>
            <person name="Ito S."/>
            <person name="Ito T."/>
            <person name="Ito Y."/>
            <person name="Ito Y."/>
            <person name="Iwabuchi A."/>
            <person name="Kamiya K."/>
            <person name="Karasawa W."/>
            <person name="Kurita K."/>
            <person name="Katagiri S."/>
            <person name="Kikuta A."/>
            <person name="Kobayashi H."/>
            <person name="Kobayashi N."/>
            <person name="Machita K."/>
            <person name="Maehara T."/>
            <person name="Masukawa M."/>
            <person name="Mizubayashi T."/>
            <person name="Mukai Y."/>
            <person name="Nagasaki H."/>
            <person name="Nagata Y."/>
            <person name="Naito S."/>
            <person name="Nakashima M."/>
            <person name="Nakama Y."/>
            <person name="Nakamichi Y."/>
            <person name="Nakamura M."/>
            <person name="Meguro A."/>
            <person name="Negishi M."/>
            <person name="Ohta I."/>
            <person name="Ohta T."/>
            <person name="Okamoto M."/>
            <person name="Ono N."/>
            <person name="Saji S."/>
            <person name="Sakaguchi M."/>
            <person name="Sakai K."/>
            <person name="Shibata M."/>
            <person name="Shimokawa T."/>
            <person name="Song J."/>
            <person name="Takazaki Y."/>
            <person name="Terasawa K."/>
            <person name="Tsugane M."/>
            <person name="Tsuji K."/>
            <person name="Ueda S."/>
            <person name="Waki K."/>
            <person name="Yamagata H."/>
            <person name="Yamamoto M."/>
            <person name="Yamamoto S."/>
            <person name="Yamane H."/>
            <person name="Yoshiki S."/>
            <person name="Yoshihara R."/>
            <person name="Yukawa K."/>
            <person name="Zhong H."/>
            <person name="Yano M."/>
            <person name="Yuan Q."/>
            <person name="Ouyang S."/>
            <person name="Liu J."/>
            <person name="Jones K.M."/>
            <person name="Gansberger K."/>
            <person name="Moffat K."/>
            <person name="Hill J."/>
            <person name="Bera J."/>
            <person name="Fadrosh D."/>
            <person name="Jin S."/>
            <person name="Johri S."/>
            <person name="Kim M."/>
            <person name="Overton L."/>
            <person name="Reardon M."/>
            <person name="Tsitrin T."/>
            <person name="Vuong H."/>
            <person name="Weaver B."/>
            <person name="Ciecko A."/>
            <person name="Tallon L."/>
            <person name="Jackson J."/>
            <person name="Pai G."/>
            <person name="Aken S.V."/>
            <person name="Utterback T."/>
            <person name="Reidmuller S."/>
            <person name="Feldblyum T."/>
            <person name="Hsiao J."/>
            <person name="Zismann V."/>
            <person name="Iobst S."/>
            <person name="de Vazeille A.R."/>
            <person name="Buell C.R."/>
            <person name="Ying K."/>
            <person name="Li Y."/>
            <person name="Lu T."/>
            <person name="Huang Y."/>
            <person name="Zhao Q."/>
            <person name="Feng Q."/>
            <person name="Zhang L."/>
            <person name="Zhu J."/>
            <person name="Weng Q."/>
            <person name="Mu J."/>
            <person name="Lu Y."/>
            <person name="Fan D."/>
            <person name="Liu Y."/>
            <person name="Guan J."/>
            <person name="Zhang Y."/>
            <person name="Yu S."/>
            <person name="Liu X."/>
            <person name="Zhang Y."/>
            <person name="Hong G."/>
            <person name="Han B."/>
            <person name="Choisne N."/>
            <person name="Demange N."/>
            <person name="Orjeda G."/>
            <person name="Samain S."/>
            <person name="Cattolico L."/>
            <person name="Pelletier E."/>
            <person name="Couloux A."/>
            <person name="Segurens B."/>
            <person name="Wincker P."/>
            <person name="D'Hont A."/>
            <person name="Scarpelli C."/>
            <person name="Weissenbach J."/>
            <person name="Salanoubat M."/>
            <person name="Quetier F."/>
            <person name="Yu Y."/>
            <person name="Kim H.R."/>
            <person name="Rambo T."/>
            <person name="Currie J."/>
            <person name="Collura K."/>
            <person name="Luo M."/>
            <person name="Yang T."/>
            <person name="Ammiraju J.S.S."/>
            <person name="Engler F."/>
            <person name="Soderlund C."/>
            <person name="Wing R.A."/>
            <person name="Palmer L.E."/>
            <person name="de la Bastide M."/>
            <person name="Spiegel L."/>
            <person name="Nascimento L."/>
            <person name="Zutavern T."/>
            <person name="O'Shaughnessy A."/>
            <person name="Dike S."/>
            <person name="Dedhia N."/>
            <person name="Preston R."/>
            <person name="Balija V."/>
            <person name="McCombie W.R."/>
            <person name="Chow T."/>
            <person name="Chen H."/>
            <person name="Chung M."/>
            <person name="Chen C."/>
            <person name="Shaw J."/>
            <person name="Wu H."/>
            <person name="Hsiao K."/>
            <person name="Chao Y."/>
            <person name="Chu M."/>
            <person name="Cheng C."/>
            <person name="Hour A."/>
            <person name="Lee P."/>
            <person name="Lin S."/>
            <person name="Lin Y."/>
            <person name="Liou J."/>
            <person name="Liu S."/>
            <person name="Hsing Y."/>
            <person name="Raghuvanshi S."/>
            <person name="Mohanty A."/>
            <person name="Bharti A.K."/>
            <person name="Gaur A."/>
            <person name="Gupta V."/>
            <person name="Kumar D."/>
            <person name="Ravi V."/>
            <person name="Vij S."/>
            <person name="Kapur A."/>
            <person name="Khurana P."/>
            <person name="Khurana P."/>
            <person name="Khurana J.P."/>
            <person name="Tyagi A.K."/>
            <person name="Gaikwad K."/>
            <person name="Singh A."/>
            <person name="Dalal V."/>
            <person name="Srivastava S."/>
            <person name="Dixit A."/>
            <person name="Pal A.K."/>
            <person name="Ghazi I.A."/>
            <person name="Yadav M."/>
            <person name="Pandit A."/>
            <person name="Bhargava A."/>
            <person name="Sureshbabu K."/>
            <person name="Batra K."/>
            <person name="Sharma T.R."/>
            <person name="Mohapatra T."/>
            <person name="Singh N.K."/>
            <person name="Messing J."/>
            <person name="Nelson A.B."/>
            <person name="Fuks G."/>
            <person name="Kavchok S."/>
            <person name="Keizer G."/>
            <person name="Linton E."/>
            <person name="Llaca V."/>
            <person name="Song R."/>
            <person name="Tanyolac B."/>
            <person name="Young S."/>
            <person name="Ho-Il K."/>
            <person name="Hahn J.H."/>
            <person name="Sangsakoo G."/>
            <person name="Vanavichit A."/>
            <person name="de Mattos Luiz.A.T."/>
            <person name="Zimmer P.D."/>
            <person name="Malone G."/>
            <person name="Dellagostin O."/>
            <person name="de Oliveira A.C."/>
            <person name="Bevan M."/>
            <person name="Bancroft I."/>
            <person name="Minx P."/>
            <person name="Cordum H."/>
            <person name="Wilson R."/>
            <person name="Cheng Z."/>
            <person name="Jin W."/>
            <person name="Jiang J."/>
            <person name="Leong S.A."/>
            <person name="Iwama H."/>
            <person name="Gojobori T."/>
            <person name="Itoh T."/>
            <person name="Niimura Y."/>
            <person name="Fujii Y."/>
            <person name="Habara T."/>
            <person name="Sakai H."/>
            <person name="Sato Y."/>
            <person name="Wilson G."/>
            <person name="Kumar K."/>
            <person name="McCouch S."/>
            <person name="Juretic N."/>
            <person name="Hoen D."/>
            <person name="Wright S."/>
            <person name="Bruskiewich R."/>
            <person name="Bureau T."/>
            <person name="Miyao A."/>
            <person name="Hirochika H."/>
            <person name="Nishikawa T."/>
            <person name="Kadowaki K."/>
            <person name="Sugiura M."/>
            <person name="Burr B."/>
            <person name="Sasaki T."/>
        </authorList>
    </citation>
    <scope>NUCLEOTIDE SEQUENCE [LARGE SCALE GENOMIC DNA]</scope>
    <source>
        <strain evidence="2">cv. Nipponbare</strain>
    </source>
</reference>
<name>A0A0P0X5G6_ORYSJ</name>
<accession>A0A0P0X5G6</accession>
<organism evidence="1 2">
    <name type="scientific">Oryza sativa subsp. japonica</name>
    <name type="common">Rice</name>
    <dbReference type="NCBI Taxonomy" id="39947"/>
    <lineage>
        <taxon>Eukaryota</taxon>
        <taxon>Viridiplantae</taxon>
        <taxon>Streptophyta</taxon>
        <taxon>Embryophyta</taxon>
        <taxon>Tracheophyta</taxon>
        <taxon>Spermatophyta</taxon>
        <taxon>Magnoliopsida</taxon>
        <taxon>Liliopsida</taxon>
        <taxon>Poales</taxon>
        <taxon>Poaceae</taxon>
        <taxon>BOP clade</taxon>
        <taxon>Oryzoideae</taxon>
        <taxon>Oryzeae</taxon>
        <taxon>Oryzinae</taxon>
        <taxon>Oryza</taxon>
        <taxon>Oryza sativa</taxon>
    </lineage>
</organism>
<sequence>MSFNGKAFSIYLPPLQHVRLSGQAPPSSTACMLAAVDNSAADPVDVNYLTPPQKCIFWFLCKALVGDRLGFFICEALHCIGFNLYCR</sequence>
<reference evidence="1 2" key="3">
    <citation type="journal article" date="2013" name="Rice">
        <title>Improvement of the Oryza sativa Nipponbare reference genome using next generation sequence and optical map data.</title>
        <authorList>
            <person name="Kawahara Y."/>
            <person name="de la Bastide M."/>
            <person name="Hamilton J.P."/>
            <person name="Kanamori H."/>
            <person name="McCombie W.R."/>
            <person name="Ouyang S."/>
            <person name="Schwartz D.C."/>
            <person name="Tanaka T."/>
            <person name="Wu J."/>
            <person name="Zhou S."/>
            <person name="Childs K.L."/>
            <person name="Davidson R.M."/>
            <person name="Lin H."/>
            <person name="Quesada-Ocampo L."/>
            <person name="Vaillancourt B."/>
            <person name="Sakai H."/>
            <person name="Lee S.S."/>
            <person name="Kim J."/>
            <person name="Numa H."/>
            <person name="Itoh T."/>
            <person name="Buell C.R."/>
            <person name="Matsumoto T."/>
        </authorList>
    </citation>
    <scope>NUCLEOTIDE SEQUENCE [LARGE SCALE GENOMIC DNA]</scope>
    <source>
        <strain evidence="2">cv. Nipponbare</strain>
    </source>
</reference>
<dbReference type="PROSITE" id="PS51257">
    <property type="entry name" value="PROKAR_LIPOPROTEIN"/>
    <property type="match status" value="1"/>
</dbReference>
<dbReference type="EMBL" id="AP014963">
    <property type="protein sequence ID" value="BAT01328.1"/>
    <property type="molecule type" value="Genomic_DNA"/>
</dbReference>
<reference evidence="1 2" key="2">
    <citation type="journal article" date="2013" name="Plant Cell Physiol.">
        <title>Rice Annotation Project Database (RAP-DB): an integrative and interactive database for rice genomics.</title>
        <authorList>
            <person name="Sakai H."/>
            <person name="Lee S.S."/>
            <person name="Tanaka T."/>
            <person name="Numa H."/>
            <person name="Kim J."/>
            <person name="Kawahara Y."/>
            <person name="Wakimoto H."/>
            <person name="Yang C.C."/>
            <person name="Iwamoto M."/>
            <person name="Abe T."/>
            <person name="Yamada Y."/>
            <person name="Muto A."/>
            <person name="Inokuchi H."/>
            <person name="Ikemura T."/>
            <person name="Matsumoto T."/>
            <person name="Sasaki T."/>
            <person name="Itoh T."/>
        </authorList>
    </citation>
    <scope>NUCLEOTIDE SEQUENCE [LARGE SCALE GENOMIC DNA]</scope>
    <source>
        <strain evidence="2">cv. Nipponbare</strain>
    </source>
</reference>
<evidence type="ECO:0000313" key="2">
    <source>
        <dbReference type="Proteomes" id="UP000059680"/>
    </source>
</evidence>
<dbReference type="PaxDb" id="39947-A0A0P0X5G6"/>